<dbReference type="InterPro" id="IPR011051">
    <property type="entry name" value="RmlC_Cupin_sf"/>
</dbReference>
<dbReference type="EMBL" id="JBHMQV010000009">
    <property type="protein sequence ID" value="MFC0844673.1"/>
    <property type="molecule type" value="Genomic_DNA"/>
</dbReference>
<evidence type="ECO:0000313" key="2">
    <source>
        <dbReference type="Proteomes" id="UP001589887"/>
    </source>
</evidence>
<protein>
    <recommendedName>
        <fullName evidence="3">Cysteine dioxygenase</fullName>
    </recommendedName>
</protein>
<proteinExistence type="predicted"/>
<organism evidence="1 2">
    <name type="scientific">Streptomyces noboritoensis</name>
    <dbReference type="NCBI Taxonomy" id="67337"/>
    <lineage>
        <taxon>Bacteria</taxon>
        <taxon>Bacillati</taxon>
        <taxon>Actinomycetota</taxon>
        <taxon>Actinomycetes</taxon>
        <taxon>Kitasatosporales</taxon>
        <taxon>Streptomycetaceae</taxon>
        <taxon>Streptomyces</taxon>
    </lineage>
</organism>
<reference evidence="1 2" key="1">
    <citation type="submission" date="2024-09" db="EMBL/GenBank/DDBJ databases">
        <authorList>
            <person name="Sun Q."/>
            <person name="Mori K."/>
        </authorList>
    </citation>
    <scope>NUCLEOTIDE SEQUENCE [LARGE SCALE GENOMIC DNA]</scope>
    <source>
        <strain evidence="1 2">JCM 4557</strain>
    </source>
</reference>
<dbReference type="RefSeq" id="WP_394319070.1">
    <property type="nucleotide sequence ID" value="NZ_JBHMQV010000009.1"/>
</dbReference>
<accession>A0ABV6TGY3</accession>
<dbReference type="Proteomes" id="UP001589887">
    <property type="component" value="Unassembled WGS sequence"/>
</dbReference>
<evidence type="ECO:0008006" key="3">
    <source>
        <dbReference type="Google" id="ProtNLM"/>
    </source>
</evidence>
<sequence length="217" mass="24602">MLTDDLTKPLAHLDWNDTDAVQEASSPLLDHLAHDPERLGQLLAAVPDDPALSALAEHYDILDKVVLHHDPAGWRLRLHLFLPGYFDRPHNHRWTYSSRILTGSYRHTLYGLDHQLDDHIDVATLHPYMVRTETTGSAYTLHHAMIHAAVAEPHTVTLIVRGPAMKDRFVVTDRTTNTVWWQYGAANESPAEAQNKRMDTARFTDLHSTLTQLSLIT</sequence>
<name>A0ABV6TGY3_9ACTN</name>
<keyword evidence="2" id="KW-1185">Reference proteome</keyword>
<dbReference type="SUPFAM" id="SSF51182">
    <property type="entry name" value="RmlC-like cupins"/>
    <property type="match status" value="1"/>
</dbReference>
<gene>
    <name evidence="1" type="ORF">ACFH04_13285</name>
</gene>
<comment type="caution">
    <text evidence="1">The sequence shown here is derived from an EMBL/GenBank/DDBJ whole genome shotgun (WGS) entry which is preliminary data.</text>
</comment>
<evidence type="ECO:0000313" key="1">
    <source>
        <dbReference type="EMBL" id="MFC0844673.1"/>
    </source>
</evidence>